<accession>W9GEB9</accession>
<dbReference type="STRING" id="1386089.N865_01825"/>
<dbReference type="InterPro" id="IPR012133">
    <property type="entry name" value="Alpha-hydoxy_acid_DH_FMN"/>
</dbReference>
<reference evidence="10 11" key="1">
    <citation type="submission" date="2013-08" db="EMBL/GenBank/DDBJ databases">
        <title>Intrasporangium oryzae NRRL B-24470.</title>
        <authorList>
            <person name="Liu H."/>
            <person name="Wang G."/>
        </authorList>
    </citation>
    <scope>NUCLEOTIDE SEQUENCE [LARGE SCALE GENOMIC DNA]</scope>
    <source>
        <strain evidence="10 11">NRRL B-24470</strain>
    </source>
</reference>
<dbReference type="PATRIC" id="fig|1386089.3.peg.557"/>
<dbReference type="PROSITE" id="PS51349">
    <property type="entry name" value="FMN_HYDROXY_ACID_DH_2"/>
    <property type="match status" value="1"/>
</dbReference>
<sequence length="407" mass="43695">MTARRRPRWSELQPLLQPRGASLSPTDRRLASAASIADLRRLARRRAPRAVFDYTDGGAGDEVALQRSREAYGRIEFRPRVLHDVSVVDSTTTLLGRPASAPLVFAPTGFTRMMHTEGEPAVARVAAREGIPYALSTMGTTSIEALAAAAPEGRRWFQLYLWRDRGASRDFVTRAHAAGYEALVLTVDTPVAGPRLRDVRNGLTIPPSLSLRTFVDGALHPAWWFDLLTTEPLEFASLNRSDGTVAELVGRLFDPAATIADLAWLRSAWQGPIVVKGVLTVEDARAVVDAGADAVVVSNHGGRQLDRAATPLEVLPAVVDAVGDRAEVYVDGGIMSGSDVVAAVALGARAALVGRAYLYGLMAGGERGVQRAADILLGEVSSTMALLGVTRVTDLRPDHLRIRSDGR</sequence>
<dbReference type="FunFam" id="3.20.20.70:FF:000029">
    <property type="entry name" value="L-lactate dehydrogenase"/>
    <property type="match status" value="1"/>
</dbReference>
<feature type="binding site" evidence="7">
    <location>
        <position position="303"/>
    </location>
    <ligand>
        <name>glyoxylate</name>
        <dbReference type="ChEBI" id="CHEBI:36655"/>
    </ligand>
</feature>
<feature type="binding site" evidence="7">
    <location>
        <position position="195"/>
    </location>
    <ligand>
        <name>glyoxylate</name>
        <dbReference type="ChEBI" id="CHEBI:36655"/>
    </ligand>
</feature>
<evidence type="ECO:0000259" key="9">
    <source>
        <dbReference type="PROSITE" id="PS51349"/>
    </source>
</evidence>
<dbReference type="EMBL" id="AWSA01000004">
    <property type="protein sequence ID" value="EWT03173.1"/>
    <property type="molecule type" value="Genomic_DNA"/>
</dbReference>
<evidence type="ECO:0000313" key="11">
    <source>
        <dbReference type="Proteomes" id="UP000019489"/>
    </source>
</evidence>
<dbReference type="OrthoDB" id="9770452at2"/>
<feature type="binding site" evidence="7">
    <location>
        <position position="158"/>
    </location>
    <ligand>
        <name>FMN</name>
        <dbReference type="ChEBI" id="CHEBI:58210"/>
    </ligand>
</feature>
<gene>
    <name evidence="10" type="ORF">N865_01825</name>
</gene>
<dbReference type="Pfam" id="PF01070">
    <property type="entry name" value="FMN_dh"/>
    <property type="match status" value="1"/>
</dbReference>
<dbReference type="SUPFAM" id="SSF51395">
    <property type="entry name" value="FMN-linked oxidoreductases"/>
    <property type="match status" value="1"/>
</dbReference>
<dbReference type="Gene3D" id="3.20.20.70">
    <property type="entry name" value="Aldolase class I"/>
    <property type="match status" value="1"/>
</dbReference>
<dbReference type="InterPro" id="IPR000262">
    <property type="entry name" value="FMN-dep_DH"/>
</dbReference>
<dbReference type="InterPro" id="IPR037396">
    <property type="entry name" value="FMN_HAD"/>
</dbReference>
<feature type="region of interest" description="Disordered" evidence="8">
    <location>
        <begin position="1"/>
        <end position="27"/>
    </location>
</feature>
<feature type="binding site" evidence="7">
    <location>
        <position position="54"/>
    </location>
    <ligand>
        <name>glyoxylate</name>
        <dbReference type="ChEBI" id="CHEBI:36655"/>
    </ligand>
</feature>
<feature type="binding site" evidence="7">
    <location>
        <position position="160"/>
    </location>
    <ligand>
        <name>glyoxylate</name>
        <dbReference type="ChEBI" id="CHEBI:36655"/>
    </ligand>
</feature>
<name>W9GEB9_9MICO</name>
<keyword evidence="4" id="KW-0560">Oxidoreductase</keyword>
<dbReference type="GO" id="GO:0016614">
    <property type="term" value="F:oxidoreductase activity, acting on CH-OH group of donors"/>
    <property type="evidence" value="ECO:0007669"/>
    <property type="project" value="UniProtKB-ARBA"/>
</dbReference>
<protein>
    <submittedName>
        <fullName evidence="10">Lactate dehydrogenase</fullName>
    </submittedName>
</protein>
<dbReference type="CDD" id="cd02809">
    <property type="entry name" value="alpha_hydroxyacid_oxid_FMN"/>
    <property type="match status" value="1"/>
</dbReference>
<evidence type="ECO:0000313" key="10">
    <source>
        <dbReference type="EMBL" id="EWT03173.1"/>
    </source>
</evidence>
<dbReference type="Proteomes" id="UP000019489">
    <property type="component" value="Unassembled WGS sequence"/>
</dbReference>
<keyword evidence="11" id="KW-1185">Reference proteome</keyword>
<keyword evidence="2 7" id="KW-0285">Flavoprotein</keyword>
<evidence type="ECO:0000256" key="7">
    <source>
        <dbReference type="PIRSR" id="PIRSR000138-2"/>
    </source>
</evidence>
<feature type="binding site" evidence="7">
    <location>
        <position position="276"/>
    </location>
    <ligand>
        <name>FMN</name>
        <dbReference type="ChEBI" id="CHEBI:58210"/>
    </ligand>
</feature>
<dbReference type="GO" id="GO:0010181">
    <property type="term" value="F:FMN binding"/>
    <property type="evidence" value="ECO:0007669"/>
    <property type="project" value="InterPro"/>
</dbReference>
<evidence type="ECO:0000256" key="4">
    <source>
        <dbReference type="ARBA" id="ARBA00023002"/>
    </source>
</evidence>
<comment type="similarity">
    <text evidence="5">Belongs to the FMN-dependent alpha-hydroxy acid dehydrogenase family.</text>
</comment>
<evidence type="ECO:0000256" key="5">
    <source>
        <dbReference type="ARBA" id="ARBA00024042"/>
    </source>
</evidence>
<feature type="binding site" evidence="7">
    <location>
        <position position="136"/>
    </location>
    <ligand>
        <name>FMN</name>
        <dbReference type="ChEBI" id="CHEBI:58210"/>
    </ligand>
</feature>
<evidence type="ECO:0000256" key="2">
    <source>
        <dbReference type="ARBA" id="ARBA00022630"/>
    </source>
</evidence>
<dbReference type="AlphaFoldDB" id="W9GEB9"/>
<dbReference type="PANTHER" id="PTHR10578:SF107">
    <property type="entry name" value="2-HYDROXYACID OXIDASE 1"/>
    <property type="match status" value="1"/>
</dbReference>
<comment type="caution">
    <text evidence="10">The sequence shown here is derived from an EMBL/GenBank/DDBJ whole genome shotgun (WGS) entry which is preliminary data.</text>
</comment>
<dbReference type="eggNOG" id="COG1304">
    <property type="taxonomic scope" value="Bacteria"/>
</dbReference>
<organism evidence="10 11">
    <name type="scientific">Intrasporangium oryzae NRRL B-24470</name>
    <dbReference type="NCBI Taxonomy" id="1386089"/>
    <lineage>
        <taxon>Bacteria</taxon>
        <taxon>Bacillati</taxon>
        <taxon>Actinomycetota</taxon>
        <taxon>Actinomycetes</taxon>
        <taxon>Micrococcales</taxon>
        <taxon>Intrasporangiaceae</taxon>
        <taxon>Intrasporangium</taxon>
    </lineage>
</organism>
<evidence type="ECO:0000256" key="8">
    <source>
        <dbReference type="SAM" id="MobiDB-lite"/>
    </source>
</evidence>
<comment type="cofactor">
    <cofactor evidence="1">
        <name>FMN</name>
        <dbReference type="ChEBI" id="CHEBI:58210"/>
    </cofactor>
</comment>
<feature type="binding site" evidence="7">
    <location>
        <begin position="354"/>
        <end position="355"/>
    </location>
    <ligand>
        <name>FMN</name>
        <dbReference type="ChEBI" id="CHEBI:58210"/>
    </ligand>
</feature>
<dbReference type="RefSeq" id="WP_034801291.1">
    <property type="nucleotide sequence ID" value="NZ_AWSA01000004.1"/>
</dbReference>
<dbReference type="PANTHER" id="PTHR10578">
    <property type="entry name" value="S -2-HYDROXY-ACID OXIDASE-RELATED"/>
    <property type="match status" value="1"/>
</dbReference>
<evidence type="ECO:0000256" key="1">
    <source>
        <dbReference type="ARBA" id="ARBA00001917"/>
    </source>
</evidence>
<proteinExistence type="inferred from homology"/>
<evidence type="ECO:0000256" key="3">
    <source>
        <dbReference type="ARBA" id="ARBA00022643"/>
    </source>
</evidence>
<keyword evidence="3 7" id="KW-0288">FMN</keyword>
<feature type="active site" description="Proton acceptor" evidence="6">
    <location>
        <position position="300"/>
    </location>
</feature>
<evidence type="ECO:0000256" key="6">
    <source>
        <dbReference type="PIRSR" id="PIRSR000138-1"/>
    </source>
</evidence>
<dbReference type="InterPro" id="IPR008259">
    <property type="entry name" value="FMN_hydac_DH_AS"/>
</dbReference>
<dbReference type="PROSITE" id="PS00557">
    <property type="entry name" value="FMN_HYDROXY_ACID_DH_1"/>
    <property type="match status" value="1"/>
</dbReference>
<feature type="binding site" evidence="7">
    <location>
        <begin position="107"/>
        <end position="109"/>
    </location>
    <ligand>
        <name>FMN</name>
        <dbReference type="ChEBI" id="CHEBI:58210"/>
    </ligand>
</feature>
<feature type="binding site" evidence="7">
    <location>
        <position position="298"/>
    </location>
    <ligand>
        <name>FMN</name>
        <dbReference type="ChEBI" id="CHEBI:58210"/>
    </ligand>
</feature>
<dbReference type="PIRSF" id="PIRSF000138">
    <property type="entry name" value="Al-hdrx_acd_dh"/>
    <property type="match status" value="1"/>
</dbReference>
<feature type="binding site" evidence="7">
    <location>
        <position position="186"/>
    </location>
    <ligand>
        <name>FMN</name>
        <dbReference type="ChEBI" id="CHEBI:58210"/>
    </ligand>
</feature>
<feature type="domain" description="FMN hydroxy acid dehydrogenase" evidence="9">
    <location>
        <begin position="28"/>
        <end position="405"/>
    </location>
</feature>
<dbReference type="InterPro" id="IPR013785">
    <property type="entry name" value="Aldolase_TIM"/>
</dbReference>
<feature type="binding site" evidence="7">
    <location>
        <position position="300"/>
    </location>
    <ligand>
        <name>glyoxylate</name>
        <dbReference type="ChEBI" id="CHEBI:36655"/>
    </ligand>
</feature>